<name>A0A9X2Z1E9_9BACT</name>
<feature type="domain" description="HTH cro/C1-type" evidence="5">
    <location>
        <begin position="120"/>
        <end position="156"/>
    </location>
</feature>
<dbReference type="InterPro" id="IPR018841">
    <property type="entry name" value="DUF2442"/>
</dbReference>
<keyword evidence="3" id="KW-0804">Transcription</keyword>
<comment type="caution">
    <text evidence="6">The sequence shown here is derived from an EMBL/GenBank/DDBJ whole genome shotgun (WGS) entry which is preliminary data.</text>
</comment>
<dbReference type="EMBL" id="JANTYZ010000017">
    <property type="protein sequence ID" value="MCS3866649.1"/>
    <property type="molecule type" value="Genomic_DNA"/>
</dbReference>
<protein>
    <submittedName>
        <fullName evidence="6">DNA-binding transcriptional regulator YiaG</fullName>
    </submittedName>
</protein>
<keyword evidence="1" id="KW-0805">Transcription regulation</keyword>
<dbReference type="Proteomes" id="UP001155034">
    <property type="component" value="Unassembled WGS sequence"/>
</dbReference>
<evidence type="ECO:0000256" key="1">
    <source>
        <dbReference type="ARBA" id="ARBA00023015"/>
    </source>
</evidence>
<reference evidence="6" key="1">
    <citation type="submission" date="2022-08" db="EMBL/GenBank/DDBJ databases">
        <title>Genomic Encyclopedia of Type Strains, Phase V (KMG-V): Genome sequencing to study the core and pangenomes of soil and plant-associated prokaryotes.</title>
        <authorList>
            <person name="Whitman W."/>
        </authorList>
    </citation>
    <scope>NUCLEOTIDE SEQUENCE</scope>
    <source>
        <strain evidence="6">SP2016B</strain>
    </source>
</reference>
<dbReference type="RefSeq" id="WP_423824767.1">
    <property type="nucleotide sequence ID" value="NZ_JANTYZ010000017.1"/>
</dbReference>
<dbReference type="PANTHER" id="PTHR36511:SF3">
    <property type="entry name" value="ANTITOXIN HIGA-2"/>
    <property type="match status" value="1"/>
</dbReference>
<feature type="region of interest" description="Disordered" evidence="4">
    <location>
        <begin position="145"/>
        <end position="177"/>
    </location>
</feature>
<evidence type="ECO:0000256" key="3">
    <source>
        <dbReference type="ARBA" id="ARBA00023163"/>
    </source>
</evidence>
<evidence type="ECO:0000256" key="4">
    <source>
        <dbReference type="SAM" id="MobiDB-lite"/>
    </source>
</evidence>
<dbReference type="InterPro" id="IPR001387">
    <property type="entry name" value="Cro/C1-type_HTH"/>
</dbReference>
<accession>A0A9X2Z1E9</accession>
<dbReference type="Pfam" id="PF01381">
    <property type="entry name" value="HTH_3"/>
    <property type="match status" value="1"/>
</dbReference>
<dbReference type="AlphaFoldDB" id="A0A9X2Z1E9"/>
<dbReference type="InterPro" id="IPR052359">
    <property type="entry name" value="HTH-type_reg/antitoxin"/>
</dbReference>
<organism evidence="6 7">
    <name type="scientific">Salinibacter ruber</name>
    <dbReference type="NCBI Taxonomy" id="146919"/>
    <lineage>
        <taxon>Bacteria</taxon>
        <taxon>Pseudomonadati</taxon>
        <taxon>Rhodothermota</taxon>
        <taxon>Rhodothermia</taxon>
        <taxon>Rhodothermales</taxon>
        <taxon>Salinibacteraceae</taxon>
        <taxon>Salinibacter</taxon>
    </lineage>
</organism>
<gene>
    <name evidence="6" type="ORF">GGP82_003229</name>
</gene>
<dbReference type="InterPro" id="IPR010982">
    <property type="entry name" value="Lambda_DNA-bd_dom_sf"/>
</dbReference>
<dbReference type="PANTHER" id="PTHR36511">
    <property type="entry name" value="MERR FAMILY BACTERIAL REGULATORY PROTEIN"/>
    <property type="match status" value="1"/>
</dbReference>
<dbReference type="GO" id="GO:0003677">
    <property type="term" value="F:DNA binding"/>
    <property type="evidence" value="ECO:0007669"/>
    <property type="project" value="UniProtKB-KW"/>
</dbReference>
<feature type="compositionally biased region" description="Pro residues" evidence="4">
    <location>
        <begin position="100"/>
        <end position="110"/>
    </location>
</feature>
<dbReference type="CDD" id="cd00093">
    <property type="entry name" value="HTH_XRE"/>
    <property type="match status" value="1"/>
</dbReference>
<dbReference type="Gene3D" id="1.10.260.40">
    <property type="entry name" value="lambda repressor-like DNA-binding domains"/>
    <property type="match status" value="1"/>
</dbReference>
<feature type="region of interest" description="Disordered" evidence="4">
    <location>
        <begin position="1"/>
        <end position="27"/>
    </location>
</feature>
<dbReference type="Pfam" id="PF10387">
    <property type="entry name" value="DUF2442"/>
    <property type="match status" value="1"/>
</dbReference>
<evidence type="ECO:0000259" key="5">
    <source>
        <dbReference type="PROSITE" id="PS50943"/>
    </source>
</evidence>
<proteinExistence type="predicted"/>
<dbReference type="Gene3D" id="3.30.2020.40">
    <property type="entry name" value="Uncharacterised protein PF10387, DUF2442"/>
    <property type="match status" value="1"/>
</dbReference>
<evidence type="ECO:0000313" key="6">
    <source>
        <dbReference type="EMBL" id="MCS3866649.1"/>
    </source>
</evidence>
<feature type="region of interest" description="Disordered" evidence="4">
    <location>
        <begin position="65"/>
        <end position="118"/>
    </location>
</feature>
<evidence type="ECO:0000256" key="2">
    <source>
        <dbReference type="ARBA" id="ARBA00023125"/>
    </source>
</evidence>
<keyword evidence="2 6" id="KW-0238">DNA-binding</keyword>
<dbReference type="SMART" id="SM00530">
    <property type="entry name" value="HTH_XRE"/>
    <property type="match status" value="1"/>
</dbReference>
<dbReference type="PROSITE" id="PS50943">
    <property type="entry name" value="HTH_CROC1"/>
    <property type="match status" value="1"/>
</dbReference>
<sequence length="177" mass="19472">MRNQWRPGMSTAAADEPADKTPSPEVSERIEDVVVSDSSITFELTDGRSVSVPLSWSWRLEGATEEERQNFQISPSGHSVRWPDVDEDLSARGALRGTPLPRPSTAPPAETPSEWTPGRIQKLRNQLGMSQAAFAERMGVRQATISDWETGKQEPSPMARRLLDRIASAADDNTVSS</sequence>
<evidence type="ECO:0000313" key="7">
    <source>
        <dbReference type="Proteomes" id="UP001155034"/>
    </source>
</evidence>
<dbReference type="SUPFAM" id="SSF47413">
    <property type="entry name" value="lambda repressor-like DNA-binding domains"/>
    <property type="match status" value="1"/>
</dbReference>